<dbReference type="EMBL" id="CP021978">
    <property type="protein sequence ID" value="QCD57341.1"/>
    <property type="molecule type" value="Genomic_DNA"/>
</dbReference>
<dbReference type="RefSeq" id="WP_175433914.1">
    <property type="nucleotide sequence ID" value="NZ_CP021978.1"/>
</dbReference>
<dbReference type="KEGG" id="shaw:CEB94_22720"/>
<dbReference type="InterPro" id="IPR037523">
    <property type="entry name" value="VOC_core"/>
</dbReference>
<dbReference type="CDD" id="cd07247">
    <property type="entry name" value="SgaA_N_like"/>
    <property type="match status" value="1"/>
</dbReference>
<protein>
    <recommendedName>
        <fullName evidence="1">VOC domain-containing protein</fullName>
    </recommendedName>
</protein>
<evidence type="ECO:0000313" key="3">
    <source>
        <dbReference type="Proteomes" id="UP000495940"/>
    </source>
</evidence>
<name>A0A6G5RHP9_9ACTN</name>
<dbReference type="InterPro" id="IPR052164">
    <property type="entry name" value="Anthracycline_SecMetBiosynth"/>
</dbReference>
<evidence type="ECO:0000313" key="2">
    <source>
        <dbReference type="EMBL" id="QCD57341.1"/>
    </source>
</evidence>
<keyword evidence="3" id="KW-1185">Reference proteome</keyword>
<organism evidence="2 3">
    <name type="scientific">Streptomyces hawaiiensis</name>
    <dbReference type="NCBI Taxonomy" id="67305"/>
    <lineage>
        <taxon>Bacteria</taxon>
        <taxon>Bacillati</taxon>
        <taxon>Actinomycetota</taxon>
        <taxon>Actinomycetes</taxon>
        <taxon>Kitasatosporales</taxon>
        <taxon>Streptomycetaceae</taxon>
        <taxon>Streptomyces</taxon>
    </lineage>
</organism>
<dbReference type="AlphaFoldDB" id="A0A6G5RHP9"/>
<dbReference type="InterPro" id="IPR029068">
    <property type="entry name" value="Glyas_Bleomycin-R_OHBP_Dase"/>
</dbReference>
<dbReference type="PANTHER" id="PTHR33993">
    <property type="entry name" value="GLYOXALASE-RELATED"/>
    <property type="match status" value="1"/>
</dbReference>
<evidence type="ECO:0000259" key="1">
    <source>
        <dbReference type="PROSITE" id="PS51819"/>
    </source>
</evidence>
<sequence>MSGDIVFFDLPGKDAEATAKFWQSLFGWEFKEGNFPGYSMIHGPSPMGGFPHGDTSKFPRVYFGVDDLDAATERIRELGGTAGETVTIPSGKFANCVDDQGVEFSIFQAAGA</sequence>
<dbReference type="PROSITE" id="PS51819">
    <property type="entry name" value="VOC"/>
    <property type="match status" value="1"/>
</dbReference>
<feature type="domain" description="VOC" evidence="1">
    <location>
        <begin position="4"/>
        <end position="109"/>
    </location>
</feature>
<dbReference type="InterPro" id="IPR041581">
    <property type="entry name" value="Glyoxalase_6"/>
</dbReference>
<proteinExistence type="predicted"/>
<dbReference type="PANTHER" id="PTHR33993:SF14">
    <property type="entry name" value="GB|AAF24581.1"/>
    <property type="match status" value="1"/>
</dbReference>
<reference evidence="2 3" key="1">
    <citation type="submission" date="2017-06" db="EMBL/GenBank/DDBJ databases">
        <title>Complete Genome Sequence of Streptomyces hawaiiensis NRRL 15010 and insights into acyldepsipeptides biosynthesis.</title>
        <authorList>
            <person name="Mariita R.M."/>
            <person name="Sello J.K."/>
        </authorList>
    </citation>
    <scope>NUCLEOTIDE SEQUENCE [LARGE SCALE GENOMIC DNA]</scope>
    <source>
        <strain evidence="2 3">ATCC 12236</strain>
    </source>
</reference>
<accession>A0A6G5RHP9</accession>
<dbReference type="Gene3D" id="3.10.180.10">
    <property type="entry name" value="2,3-Dihydroxybiphenyl 1,2-Dioxygenase, domain 1"/>
    <property type="match status" value="1"/>
</dbReference>
<gene>
    <name evidence="2" type="ORF">CEB94_22720</name>
</gene>
<dbReference type="Pfam" id="PF18029">
    <property type="entry name" value="Glyoxalase_6"/>
    <property type="match status" value="1"/>
</dbReference>
<dbReference type="SUPFAM" id="SSF54593">
    <property type="entry name" value="Glyoxalase/Bleomycin resistance protein/Dihydroxybiphenyl dioxygenase"/>
    <property type="match status" value="1"/>
</dbReference>
<dbReference type="Proteomes" id="UP000495940">
    <property type="component" value="Chromosome"/>
</dbReference>